<dbReference type="AlphaFoldDB" id="A0A9W6ZBA0"/>
<name>A0A9W6ZBA0_9STRA</name>
<evidence type="ECO:0000313" key="1">
    <source>
        <dbReference type="EMBL" id="GMH48142.1"/>
    </source>
</evidence>
<reference evidence="2" key="1">
    <citation type="journal article" date="2023" name="Commun. Biol.">
        <title>Genome analysis of Parmales, the sister group of diatoms, reveals the evolutionary specialization of diatoms from phago-mixotrophs to photoautotrophs.</title>
        <authorList>
            <person name="Ban H."/>
            <person name="Sato S."/>
            <person name="Yoshikawa S."/>
            <person name="Yamada K."/>
            <person name="Nakamura Y."/>
            <person name="Ichinomiya M."/>
            <person name="Sato N."/>
            <person name="Blanc-Mathieu R."/>
            <person name="Endo H."/>
            <person name="Kuwata A."/>
            <person name="Ogata H."/>
        </authorList>
    </citation>
    <scope>NUCLEOTIDE SEQUENCE [LARGE SCALE GENOMIC DNA]</scope>
    <source>
        <strain evidence="2">NIES 3700</strain>
    </source>
</reference>
<protein>
    <submittedName>
        <fullName evidence="1">Uncharacterized protein</fullName>
    </submittedName>
</protein>
<comment type="caution">
    <text evidence="1">The sequence shown here is derived from an EMBL/GenBank/DDBJ whole genome shotgun (WGS) entry which is preliminary data.</text>
</comment>
<evidence type="ECO:0000313" key="2">
    <source>
        <dbReference type="Proteomes" id="UP001165122"/>
    </source>
</evidence>
<accession>A0A9W6ZBA0</accession>
<organism evidence="1 2">
    <name type="scientific">Triparma laevis f. longispina</name>
    <dbReference type="NCBI Taxonomy" id="1714387"/>
    <lineage>
        <taxon>Eukaryota</taxon>
        <taxon>Sar</taxon>
        <taxon>Stramenopiles</taxon>
        <taxon>Ochrophyta</taxon>
        <taxon>Bolidophyceae</taxon>
        <taxon>Parmales</taxon>
        <taxon>Triparmaceae</taxon>
        <taxon>Triparma</taxon>
    </lineage>
</organism>
<gene>
    <name evidence="1" type="ORF">TrLO_g14268</name>
</gene>
<dbReference type="OrthoDB" id="161948at2759"/>
<dbReference type="EMBL" id="BRXW01000363">
    <property type="protein sequence ID" value="GMH48142.1"/>
    <property type="molecule type" value="Genomic_DNA"/>
</dbReference>
<sequence>MGQTLGKAGFCASSKPFINLSAAAVRKLFQSFQLSSDGWSLSPALFAAICSTIEGDVAIEDMSVAANALFVSLDTDKNDIIDGLEALATLVSHQP</sequence>
<dbReference type="Proteomes" id="UP001165122">
    <property type="component" value="Unassembled WGS sequence"/>
</dbReference>
<proteinExistence type="predicted"/>
<keyword evidence="2" id="KW-1185">Reference proteome</keyword>